<evidence type="ECO:0000256" key="3">
    <source>
        <dbReference type="ARBA" id="ARBA00022801"/>
    </source>
</evidence>
<feature type="domain" description="Prohead serine protease" evidence="4">
    <location>
        <begin position="8"/>
        <end position="170"/>
    </location>
</feature>
<protein>
    <submittedName>
        <fullName evidence="5">Prohead protease</fullName>
    </submittedName>
</protein>
<evidence type="ECO:0000259" key="4">
    <source>
        <dbReference type="Pfam" id="PF04586"/>
    </source>
</evidence>
<dbReference type="InterPro" id="IPR054613">
    <property type="entry name" value="Peptidase_S78_dom"/>
</dbReference>
<dbReference type="Proteomes" id="UP000049685">
    <property type="component" value="Unassembled WGS sequence"/>
</dbReference>
<evidence type="ECO:0000256" key="2">
    <source>
        <dbReference type="ARBA" id="ARBA00022670"/>
    </source>
</evidence>
<gene>
    <name evidence="5" type="ORF">UMC4404_32691</name>
</gene>
<dbReference type="Pfam" id="PF04586">
    <property type="entry name" value="Peptidase_S78"/>
    <property type="match status" value="1"/>
</dbReference>
<accession>A0A9P1P7N1</accession>
<sequence length="209" mass="24289">MEKRTVSLQFRSTDLETRKIEGYAAIFSDEYTKLKDRWGDCFYEKISPGAFLKTLNDKTRDKFMLINHDWNKVVGRTNSNLELEEDNKGLRFSLEVPNTSDGNDLLENVRLGLVKGCSFGFNIVNQKTRWDDDWNFYRDITEVDLFEITATPIPAYSDTEISCRSEELSNISIKEIREKEKNLEGPQNQNKINENRSAEIISAFFNAFN</sequence>
<name>A0A9P1P7N1_PARSO</name>
<organism evidence="5 6">
    <name type="scientific">Paraclostridium sordellii</name>
    <name type="common">Clostridium sordellii</name>
    <dbReference type="NCBI Taxonomy" id="1505"/>
    <lineage>
        <taxon>Bacteria</taxon>
        <taxon>Bacillati</taxon>
        <taxon>Bacillota</taxon>
        <taxon>Clostridia</taxon>
        <taxon>Peptostreptococcales</taxon>
        <taxon>Peptostreptococcaceae</taxon>
        <taxon>Paraclostridium</taxon>
    </lineage>
</organism>
<dbReference type="GO" id="GO:0006508">
    <property type="term" value="P:proteolysis"/>
    <property type="evidence" value="ECO:0007669"/>
    <property type="project" value="UniProtKB-KW"/>
</dbReference>
<proteinExistence type="predicted"/>
<dbReference type="AlphaFoldDB" id="A0A9P1P7N1"/>
<comment type="caution">
    <text evidence="5">The sequence shown here is derived from an EMBL/GenBank/DDBJ whole genome shotgun (WGS) entry which is preliminary data.</text>
</comment>
<dbReference type="GO" id="GO:0008233">
    <property type="term" value="F:peptidase activity"/>
    <property type="evidence" value="ECO:0007669"/>
    <property type="project" value="UniProtKB-KW"/>
</dbReference>
<dbReference type="EMBL" id="CDNY01000004">
    <property type="protein sequence ID" value="CEN31395.1"/>
    <property type="molecule type" value="Genomic_DNA"/>
</dbReference>
<dbReference type="InterPro" id="IPR006433">
    <property type="entry name" value="Prohead_protease"/>
</dbReference>
<evidence type="ECO:0000313" key="5">
    <source>
        <dbReference type="EMBL" id="CEN31395.1"/>
    </source>
</evidence>
<keyword evidence="2 5" id="KW-0645">Protease</keyword>
<evidence type="ECO:0000313" key="6">
    <source>
        <dbReference type="Proteomes" id="UP000049685"/>
    </source>
</evidence>
<dbReference type="NCBIfam" id="TIGR01543">
    <property type="entry name" value="proheadase_HK97"/>
    <property type="match status" value="1"/>
</dbReference>
<keyword evidence="1" id="KW-1188">Viral release from host cell</keyword>
<evidence type="ECO:0000256" key="1">
    <source>
        <dbReference type="ARBA" id="ARBA00022612"/>
    </source>
</evidence>
<keyword evidence="3" id="KW-0378">Hydrolase</keyword>
<reference evidence="6" key="1">
    <citation type="submission" date="2015-01" db="EMBL/GenBank/DDBJ databases">
        <authorList>
            <person name="Aslett A.Martin."/>
            <person name="De Silva Nishadi"/>
        </authorList>
    </citation>
    <scope>NUCLEOTIDE SEQUENCE [LARGE SCALE GENOMIC DNA]</scope>
    <source>
        <strain evidence="6">UMC4404</strain>
    </source>
</reference>
<dbReference type="RefSeq" id="WP_057558913.1">
    <property type="nucleotide sequence ID" value="NZ_CDNY01000004.1"/>
</dbReference>